<gene>
    <name evidence="1" type="ORF">JI435_420190</name>
</gene>
<name>A0A7U2FIW8_PHANO</name>
<dbReference type="Proteomes" id="UP000663193">
    <property type="component" value="Chromosome 15"/>
</dbReference>
<sequence length="56" mass="6343">MVSRTTTSHRHALSVRLRGKRFATLLTASHMHDDYYGDTFPASEELLLMESDVCST</sequence>
<proteinExistence type="predicted"/>
<dbReference type="VEuPathDB" id="FungiDB:JI435_420190"/>
<dbReference type="AlphaFoldDB" id="A0A7U2FIW8"/>
<reference evidence="2" key="1">
    <citation type="journal article" date="2021" name="BMC Genomics">
        <title>Chromosome-level genome assembly and manually-curated proteome of model necrotroph Parastagonospora nodorum Sn15 reveals a genome-wide trove of candidate effector homologs, and redundancy of virulence-related functions within an accessory chromosome.</title>
        <authorList>
            <person name="Bertazzoni S."/>
            <person name="Jones D.A.B."/>
            <person name="Phan H.T."/>
            <person name="Tan K.-C."/>
            <person name="Hane J.K."/>
        </authorList>
    </citation>
    <scope>NUCLEOTIDE SEQUENCE [LARGE SCALE GENOMIC DNA]</scope>
    <source>
        <strain evidence="2">SN15 / ATCC MYA-4574 / FGSC 10173)</strain>
    </source>
</reference>
<evidence type="ECO:0000313" key="1">
    <source>
        <dbReference type="EMBL" id="QRD03746.1"/>
    </source>
</evidence>
<protein>
    <submittedName>
        <fullName evidence="1">Uncharacterized protein</fullName>
    </submittedName>
</protein>
<dbReference type="EMBL" id="CP069037">
    <property type="protein sequence ID" value="QRD03746.1"/>
    <property type="molecule type" value="Genomic_DNA"/>
</dbReference>
<organism evidence="1 2">
    <name type="scientific">Phaeosphaeria nodorum (strain SN15 / ATCC MYA-4574 / FGSC 10173)</name>
    <name type="common">Glume blotch fungus</name>
    <name type="synonym">Parastagonospora nodorum</name>
    <dbReference type="NCBI Taxonomy" id="321614"/>
    <lineage>
        <taxon>Eukaryota</taxon>
        <taxon>Fungi</taxon>
        <taxon>Dikarya</taxon>
        <taxon>Ascomycota</taxon>
        <taxon>Pezizomycotina</taxon>
        <taxon>Dothideomycetes</taxon>
        <taxon>Pleosporomycetidae</taxon>
        <taxon>Pleosporales</taxon>
        <taxon>Pleosporineae</taxon>
        <taxon>Phaeosphaeriaceae</taxon>
        <taxon>Parastagonospora</taxon>
    </lineage>
</organism>
<evidence type="ECO:0000313" key="2">
    <source>
        <dbReference type="Proteomes" id="UP000663193"/>
    </source>
</evidence>
<accession>A0A7U2FIW8</accession>
<keyword evidence="2" id="KW-1185">Reference proteome</keyword>